<feature type="compositionally biased region" description="Basic and acidic residues" evidence="1">
    <location>
        <begin position="346"/>
        <end position="358"/>
    </location>
</feature>
<reference evidence="2 3" key="1">
    <citation type="submission" date="2024-11" db="EMBL/GenBank/DDBJ databases">
        <title>Chromosome-level genome assembly of the freshwater bivalve Anodonta woodiana.</title>
        <authorList>
            <person name="Chen X."/>
        </authorList>
    </citation>
    <scope>NUCLEOTIDE SEQUENCE [LARGE SCALE GENOMIC DNA]</scope>
    <source>
        <strain evidence="2">MN2024</strain>
        <tissue evidence="2">Gills</tissue>
    </source>
</reference>
<feature type="region of interest" description="Disordered" evidence="1">
    <location>
        <begin position="346"/>
        <end position="462"/>
    </location>
</feature>
<evidence type="ECO:0000313" key="2">
    <source>
        <dbReference type="EMBL" id="KAL3852378.1"/>
    </source>
</evidence>
<name>A0ABD3UVZ9_SINWO</name>
<evidence type="ECO:0000313" key="3">
    <source>
        <dbReference type="Proteomes" id="UP001634394"/>
    </source>
</evidence>
<feature type="compositionally biased region" description="Polar residues" evidence="1">
    <location>
        <begin position="200"/>
        <end position="210"/>
    </location>
</feature>
<feature type="compositionally biased region" description="Basic residues" evidence="1">
    <location>
        <begin position="445"/>
        <end position="462"/>
    </location>
</feature>
<evidence type="ECO:0000256" key="1">
    <source>
        <dbReference type="SAM" id="MobiDB-lite"/>
    </source>
</evidence>
<feature type="compositionally biased region" description="Polar residues" evidence="1">
    <location>
        <begin position="390"/>
        <end position="400"/>
    </location>
</feature>
<keyword evidence="3" id="KW-1185">Reference proteome</keyword>
<comment type="caution">
    <text evidence="2">The sequence shown here is derived from an EMBL/GenBank/DDBJ whole genome shotgun (WGS) entry which is preliminary data.</text>
</comment>
<feature type="compositionally biased region" description="Acidic residues" evidence="1">
    <location>
        <begin position="427"/>
        <end position="438"/>
    </location>
</feature>
<sequence>MQGTYTSLELTCDDIPAVFNCHSPAGACEISFDSGYCASPVAVSKQMTSRCLPSFDQPMDNQQGSDVAFTFSPFKTGLMVSTDSSLQDAIPLSPFKDTLSLSPFKGSPFKILEFSPFKDTRLSPLQSSTTMNSGTLDQNGSDEWETFLSSYEDKLFDIDNLDENALAELLKSPQGKALVERSPIHSKPGAHVRKLRISPNEKSSGSNKKNLFASSESNIMEQNEFTDVCSVTPKQSKQLANVQVMEQALIKAEPVETSEFGGYHAYNVLVATDMNKMNATPVKPNYLNIERMPNRKLAMKPIEPNPQKENFAPPIWPSKERLKFARAQFQKTLEKAVHNVQILQEKSQHAENDSRMAQDKYPQLKKALSRPSKSTRKVKGKSREHPNREVASTSLNTPTWNEEEEEETWVGPVPFKRHASQGFSDLSDMEDEDSDDDYIPERSAQPRKQKKTRFVAKRARYM</sequence>
<accession>A0ABD3UVZ9</accession>
<dbReference type="AlphaFoldDB" id="A0ABD3UVZ9"/>
<organism evidence="2 3">
    <name type="scientific">Sinanodonta woodiana</name>
    <name type="common">Chinese pond mussel</name>
    <name type="synonym">Anodonta woodiana</name>
    <dbReference type="NCBI Taxonomy" id="1069815"/>
    <lineage>
        <taxon>Eukaryota</taxon>
        <taxon>Metazoa</taxon>
        <taxon>Spiralia</taxon>
        <taxon>Lophotrochozoa</taxon>
        <taxon>Mollusca</taxon>
        <taxon>Bivalvia</taxon>
        <taxon>Autobranchia</taxon>
        <taxon>Heteroconchia</taxon>
        <taxon>Palaeoheterodonta</taxon>
        <taxon>Unionida</taxon>
        <taxon>Unionoidea</taxon>
        <taxon>Unionidae</taxon>
        <taxon>Unioninae</taxon>
        <taxon>Sinanodonta</taxon>
    </lineage>
</organism>
<gene>
    <name evidence="2" type="ORF">ACJMK2_016031</name>
</gene>
<protein>
    <submittedName>
        <fullName evidence="2">Uncharacterized protein</fullName>
    </submittedName>
</protein>
<dbReference type="EMBL" id="JBJQND010000015">
    <property type="protein sequence ID" value="KAL3852378.1"/>
    <property type="molecule type" value="Genomic_DNA"/>
</dbReference>
<proteinExistence type="predicted"/>
<feature type="region of interest" description="Disordered" evidence="1">
    <location>
        <begin position="183"/>
        <end position="210"/>
    </location>
</feature>
<dbReference type="Proteomes" id="UP001634394">
    <property type="component" value="Unassembled WGS sequence"/>
</dbReference>